<dbReference type="Pfam" id="PF13561">
    <property type="entry name" value="adh_short_C2"/>
    <property type="match status" value="1"/>
</dbReference>
<sequence length="291" mass="31117">MAEKEKHNLYNQHGFPTQSQKEPGIQSQMSPIPDDGATTYVGHNRLKHKKAVITGGDSGIGRAVAIAYAHEGADIVLNYLPEEESDALEVKGIVESLGRRIKLVAGDLKSEAFNQQLVTEAVTFLGDINVLVMVAGKQQAVQDVLQLKTQQLIDTYTTNVFSMIWLVKAALPHLQPNSSIITTNSIQAEQPAAFLVDYAGTKAAIKNTTMSLAKQLANRGIRVNSVAPGPVWTPLQVSGGQLPENIPEFGQNTPIGRAGQPSEVAGAYVFLASDEASYVTGESINVTGGLK</sequence>
<evidence type="ECO:0000256" key="2">
    <source>
        <dbReference type="ARBA" id="ARBA00023002"/>
    </source>
</evidence>
<evidence type="ECO:0000313" key="4">
    <source>
        <dbReference type="EMBL" id="GDZ83673.1"/>
    </source>
</evidence>
<dbReference type="PANTHER" id="PTHR48107">
    <property type="entry name" value="NADPH-DEPENDENT ALDEHYDE REDUCTASE-LIKE PROTEIN, CHLOROPLASTIC-RELATED"/>
    <property type="match status" value="1"/>
</dbReference>
<dbReference type="FunFam" id="3.40.50.720:FF:000097">
    <property type="entry name" value="SDR family oxidoreductase"/>
    <property type="match status" value="1"/>
</dbReference>
<comment type="caution">
    <text evidence="4">The sequence shown here is derived from an EMBL/GenBank/DDBJ whole genome shotgun (WGS) entry which is preliminary data.</text>
</comment>
<feature type="region of interest" description="Disordered" evidence="3">
    <location>
        <begin position="1"/>
        <end position="26"/>
    </location>
</feature>
<dbReference type="EMBL" id="BJJW01000006">
    <property type="protein sequence ID" value="GDZ83673.1"/>
    <property type="molecule type" value="Genomic_DNA"/>
</dbReference>
<evidence type="ECO:0000313" key="5">
    <source>
        <dbReference type="Proteomes" id="UP000323274"/>
    </source>
</evidence>
<dbReference type="PRINTS" id="PR00081">
    <property type="entry name" value="GDHRDH"/>
</dbReference>
<keyword evidence="2" id="KW-0560">Oxidoreductase</keyword>
<dbReference type="Proteomes" id="UP000323274">
    <property type="component" value="Unassembled WGS sequence"/>
</dbReference>
<dbReference type="InterPro" id="IPR002347">
    <property type="entry name" value="SDR_fam"/>
</dbReference>
<accession>A0A5A5U1F7</accession>
<name>A0A5A5U1F7_LEUCI</name>
<dbReference type="Gene3D" id="3.40.50.720">
    <property type="entry name" value="NAD(P)-binding Rossmann-like Domain"/>
    <property type="match status" value="1"/>
</dbReference>
<proteinExistence type="inferred from homology"/>
<comment type="similarity">
    <text evidence="1">Belongs to the short-chain dehydrogenases/reductases (SDR) family.</text>
</comment>
<gene>
    <name evidence="4" type="ORF">LCIT_09150</name>
</gene>
<dbReference type="AlphaFoldDB" id="A0A5A5U1F7"/>
<evidence type="ECO:0000256" key="1">
    <source>
        <dbReference type="ARBA" id="ARBA00006484"/>
    </source>
</evidence>
<dbReference type="PANTHER" id="PTHR48107:SF16">
    <property type="entry name" value="NADPH-DEPENDENT ALDEHYDE REDUCTASE 1, CHLOROPLASTIC"/>
    <property type="match status" value="1"/>
</dbReference>
<reference evidence="4 5" key="1">
    <citation type="submission" date="2019-04" db="EMBL/GenBank/DDBJ databases">
        <title>A pseudo-fructophilic Leuconostoc citreum strain F192-5 isolated from peel of satsuma mandarin: the first report for isolation and characterization of strain-dependent fructophilic-like characteristics.</title>
        <authorList>
            <person name="Maeno S."/>
            <person name="Tanizawa Y."/>
            <person name="Kajikawa A."/>
            <person name="Kanesaki Y."/>
            <person name="Kubota E."/>
            <person name="Arita M."/>
            <person name="Leon D."/>
            <person name="Endo A."/>
        </authorList>
    </citation>
    <scope>NUCLEOTIDE SEQUENCE [LARGE SCALE GENOMIC DNA]</scope>
    <source>
        <strain evidence="4 5">F192-5</strain>
    </source>
</reference>
<evidence type="ECO:0000256" key="3">
    <source>
        <dbReference type="SAM" id="MobiDB-lite"/>
    </source>
</evidence>
<dbReference type="InterPro" id="IPR036291">
    <property type="entry name" value="NAD(P)-bd_dom_sf"/>
</dbReference>
<organism evidence="4 5">
    <name type="scientific">Leuconostoc citreum</name>
    <dbReference type="NCBI Taxonomy" id="33964"/>
    <lineage>
        <taxon>Bacteria</taxon>
        <taxon>Bacillati</taxon>
        <taxon>Bacillota</taxon>
        <taxon>Bacilli</taxon>
        <taxon>Lactobacillales</taxon>
        <taxon>Lactobacillaceae</taxon>
        <taxon>Leuconostoc</taxon>
    </lineage>
</organism>
<dbReference type="GO" id="GO:0016614">
    <property type="term" value="F:oxidoreductase activity, acting on CH-OH group of donors"/>
    <property type="evidence" value="ECO:0007669"/>
    <property type="project" value="UniProtKB-ARBA"/>
</dbReference>
<feature type="compositionally biased region" description="Polar residues" evidence="3">
    <location>
        <begin position="9"/>
        <end position="26"/>
    </location>
</feature>
<protein>
    <submittedName>
        <fullName evidence="4">NAD(P)-dependent oxidoreductase</fullName>
    </submittedName>
</protein>
<dbReference type="SUPFAM" id="SSF51735">
    <property type="entry name" value="NAD(P)-binding Rossmann-fold domains"/>
    <property type="match status" value="1"/>
</dbReference>
<dbReference type="RefSeq" id="WP_149334239.1">
    <property type="nucleotide sequence ID" value="NZ_BJJW01000006.1"/>
</dbReference>